<keyword evidence="4" id="KW-0547">Nucleotide-binding</keyword>
<dbReference type="InterPro" id="IPR001054">
    <property type="entry name" value="A/G_cyclase"/>
</dbReference>
<feature type="region of interest" description="Disordered" evidence="11">
    <location>
        <begin position="243"/>
        <end position="292"/>
    </location>
</feature>
<comment type="catalytic activity">
    <reaction evidence="1">
        <text>GTP = 3',5'-cyclic GMP + diphosphate</text>
        <dbReference type="Rhea" id="RHEA:13665"/>
        <dbReference type="ChEBI" id="CHEBI:33019"/>
        <dbReference type="ChEBI" id="CHEBI:37565"/>
        <dbReference type="ChEBI" id="CHEBI:57746"/>
        <dbReference type="EC" id="4.6.1.2"/>
    </reaction>
</comment>
<evidence type="ECO:0000256" key="4">
    <source>
        <dbReference type="ARBA" id="ARBA00022741"/>
    </source>
</evidence>
<dbReference type="Pfam" id="PF00211">
    <property type="entry name" value="Guanylate_cyc"/>
    <property type="match status" value="1"/>
</dbReference>
<accession>A0AA36GFT6</accession>
<evidence type="ECO:0000256" key="2">
    <source>
        <dbReference type="ARBA" id="ARBA00004370"/>
    </source>
</evidence>
<keyword evidence="14" id="KW-1185">Reference proteome</keyword>
<evidence type="ECO:0000256" key="1">
    <source>
        <dbReference type="ARBA" id="ARBA00001436"/>
    </source>
</evidence>
<dbReference type="PROSITE" id="PS00452">
    <property type="entry name" value="GUANYLATE_CYCLASE_1"/>
    <property type="match status" value="1"/>
</dbReference>
<evidence type="ECO:0000256" key="11">
    <source>
        <dbReference type="SAM" id="MobiDB-lite"/>
    </source>
</evidence>
<dbReference type="GO" id="GO:0007168">
    <property type="term" value="P:receptor guanylyl cyclase signaling pathway"/>
    <property type="evidence" value="ECO:0007669"/>
    <property type="project" value="TreeGrafter"/>
</dbReference>
<evidence type="ECO:0000313" key="14">
    <source>
        <dbReference type="Proteomes" id="UP001177023"/>
    </source>
</evidence>
<dbReference type="Gene3D" id="6.10.250.780">
    <property type="match status" value="1"/>
</dbReference>
<dbReference type="InterPro" id="IPR050401">
    <property type="entry name" value="Cyclic_nucleotide_synthase"/>
</dbReference>
<dbReference type="Proteomes" id="UP001177023">
    <property type="component" value="Unassembled WGS sequence"/>
</dbReference>
<feature type="domain" description="Guanylate cyclase" evidence="12">
    <location>
        <begin position="64"/>
        <end position="194"/>
    </location>
</feature>
<dbReference type="SUPFAM" id="SSF55073">
    <property type="entry name" value="Nucleotide cyclase"/>
    <property type="match status" value="1"/>
</dbReference>
<name>A0AA36GFT6_9BILA</name>
<dbReference type="GO" id="GO:0035556">
    <property type="term" value="P:intracellular signal transduction"/>
    <property type="evidence" value="ECO:0007669"/>
    <property type="project" value="InterPro"/>
</dbReference>
<dbReference type="Gene3D" id="3.30.70.1230">
    <property type="entry name" value="Nucleotide cyclase"/>
    <property type="match status" value="1"/>
</dbReference>
<dbReference type="EMBL" id="CATQJA010002709">
    <property type="protein sequence ID" value="CAJ0586698.1"/>
    <property type="molecule type" value="Genomic_DNA"/>
</dbReference>
<keyword evidence="6" id="KW-0472">Membrane</keyword>
<evidence type="ECO:0000313" key="13">
    <source>
        <dbReference type="EMBL" id="CAJ0586698.1"/>
    </source>
</evidence>
<evidence type="ECO:0000256" key="7">
    <source>
        <dbReference type="ARBA" id="ARBA00023170"/>
    </source>
</evidence>
<dbReference type="SMART" id="SM00044">
    <property type="entry name" value="CYCc"/>
    <property type="match status" value="1"/>
</dbReference>
<evidence type="ECO:0000256" key="9">
    <source>
        <dbReference type="ARBA" id="ARBA00023239"/>
    </source>
</evidence>
<evidence type="ECO:0000259" key="12">
    <source>
        <dbReference type="PROSITE" id="PS50125"/>
    </source>
</evidence>
<dbReference type="FunFam" id="3.30.70.1230:FF:000105">
    <property type="entry name" value="Receptor-type guanylate cyclase gcy-21"/>
    <property type="match status" value="1"/>
</dbReference>
<comment type="similarity">
    <text evidence="10">Belongs to the adenylyl cyclase class-4/guanylyl cyclase family.</text>
</comment>
<evidence type="ECO:0000256" key="5">
    <source>
        <dbReference type="ARBA" id="ARBA00022989"/>
    </source>
</evidence>
<dbReference type="InterPro" id="IPR029787">
    <property type="entry name" value="Nucleotide_cyclase"/>
</dbReference>
<keyword evidence="8" id="KW-0325">Glycoprotein</keyword>
<sequence length="292" mass="32557">MDSMVEMIEKYTAKLEKDINERNAELAAEKKKTEQLLRMMLPPVVADNLKNGTAVQAESFSSVTVYFSDCVGFTDLSAASKPIEIVQFLNDLYTCFDQVIERFDVYKVETIADAYMVASGLPIPNGQHHAGEVASMALALLRAVKTFEIRHRPGEKVNLRIGIHSGPCVAGVVGLKMPRYCLFGDTVNTASRMESNGIPLRINCSQSSKDVLEQLGGYTIENRGLVEMKGKGLQMTYFVTTEDPSKRRDRLNRDKVKFPTLRNPAEAIEKELQALQQQRSQPQPTNPPTNRA</sequence>
<organism evidence="13 14">
    <name type="scientific">Mesorhabditis spiculigera</name>
    <dbReference type="NCBI Taxonomy" id="96644"/>
    <lineage>
        <taxon>Eukaryota</taxon>
        <taxon>Metazoa</taxon>
        <taxon>Ecdysozoa</taxon>
        <taxon>Nematoda</taxon>
        <taxon>Chromadorea</taxon>
        <taxon>Rhabditida</taxon>
        <taxon>Rhabditina</taxon>
        <taxon>Rhabditomorpha</taxon>
        <taxon>Rhabditoidea</taxon>
        <taxon>Rhabditidae</taxon>
        <taxon>Mesorhabditinae</taxon>
        <taxon>Mesorhabditis</taxon>
    </lineage>
</organism>
<keyword evidence="3" id="KW-0812">Transmembrane</keyword>
<evidence type="ECO:0000256" key="8">
    <source>
        <dbReference type="ARBA" id="ARBA00023180"/>
    </source>
</evidence>
<keyword evidence="9 10" id="KW-0456">Lyase</keyword>
<evidence type="ECO:0000256" key="6">
    <source>
        <dbReference type="ARBA" id="ARBA00023136"/>
    </source>
</evidence>
<dbReference type="PROSITE" id="PS50125">
    <property type="entry name" value="GUANYLATE_CYCLASE_2"/>
    <property type="match status" value="1"/>
</dbReference>
<dbReference type="PANTHER" id="PTHR11920:SF436">
    <property type="entry name" value="RECEPTOR-TYPE GUANYLATE CYCLASE GCY-15-RELATED"/>
    <property type="match status" value="1"/>
</dbReference>
<evidence type="ECO:0000256" key="10">
    <source>
        <dbReference type="RuleBase" id="RU000405"/>
    </source>
</evidence>
<reference evidence="13" key="1">
    <citation type="submission" date="2023-06" db="EMBL/GenBank/DDBJ databases">
        <authorList>
            <person name="Delattre M."/>
        </authorList>
    </citation>
    <scope>NUCLEOTIDE SEQUENCE</scope>
    <source>
        <strain evidence="13">AF72</strain>
    </source>
</reference>
<comment type="caution">
    <text evidence="13">The sequence shown here is derived from an EMBL/GenBank/DDBJ whole genome shotgun (WGS) entry which is preliminary data.</text>
</comment>
<dbReference type="InterPro" id="IPR018297">
    <property type="entry name" value="A/G_cyclase_CS"/>
</dbReference>
<feature type="compositionally biased region" description="Basic and acidic residues" evidence="11">
    <location>
        <begin position="243"/>
        <end position="257"/>
    </location>
</feature>
<dbReference type="GO" id="GO:0004383">
    <property type="term" value="F:guanylate cyclase activity"/>
    <property type="evidence" value="ECO:0007669"/>
    <property type="project" value="UniProtKB-EC"/>
</dbReference>
<dbReference type="GO" id="GO:0001653">
    <property type="term" value="F:peptide receptor activity"/>
    <property type="evidence" value="ECO:0007669"/>
    <property type="project" value="TreeGrafter"/>
</dbReference>
<evidence type="ECO:0000256" key="3">
    <source>
        <dbReference type="ARBA" id="ARBA00022692"/>
    </source>
</evidence>
<dbReference type="AlphaFoldDB" id="A0AA36GFT6"/>
<feature type="non-terminal residue" evidence="13">
    <location>
        <position position="1"/>
    </location>
</feature>
<dbReference type="GO" id="GO:0004016">
    <property type="term" value="F:adenylate cyclase activity"/>
    <property type="evidence" value="ECO:0007669"/>
    <property type="project" value="TreeGrafter"/>
</dbReference>
<proteinExistence type="inferred from homology"/>
<gene>
    <name evidence="13" type="ORF">MSPICULIGERA_LOCUS24689</name>
</gene>
<dbReference type="GO" id="GO:0005886">
    <property type="term" value="C:plasma membrane"/>
    <property type="evidence" value="ECO:0007669"/>
    <property type="project" value="TreeGrafter"/>
</dbReference>
<dbReference type="GO" id="GO:0000166">
    <property type="term" value="F:nucleotide binding"/>
    <property type="evidence" value="ECO:0007669"/>
    <property type="project" value="UniProtKB-KW"/>
</dbReference>
<dbReference type="PANTHER" id="PTHR11920">
    <property type="entry name" value="GUANYLYL CYCLASE"/>
    <property type="match status" value="1"/>
</dbReference>
<keyword evidence="7" id="KW-0675">Receptor</keyword>
<dbReference type="CDD" id="cd07302">
    <property type="entry name" value="CHD"/>
    <property type="match status" value="1"/>
</dbReference>
<protein>
    <recommendedName>
        <fullName evidence="12">Guanylate cyclase domain-containing protein</fullName>
    </recommendedName>
</protein>
<feature type="compositionally biased region" description="Low complexity" evidence="11">
    <location>
        <begin position="273"/>
        <end position="292"/>
    </location>
</feature>
<comment type="subcellular location">
    <subcellularLocation>
        <location evidence="2">Membrane</location>
    </subcellularLocation>
</comment>
<keyword evidence="5" id="KW-1133">Transmembrane helix</keyword>